<sequence>MLIWVLVSNPGFRQELDFQVSLSEQNFTSCHDLHVASTERILHLMKNSIRVDCTSATYNAEYVPHKDISLPLSGLPFDLPAAGNDIHNSYLA</sequence>
<dbReference type="Proteomes" id="UP000006729">
    <property type="component" value="Chromosome 12"/>
</dbReference>
<gene>
    <name evidence="1" type="ORF">POPTR_012G024150v4</name>
</gene>
<reference evidence="1 2" key="1">
    <citation type="journal article" date="2006" name="Science">
        <title>The genome of black cottonwood, Populus trichocarpa (Torr. &amp; Gray).</title>
        <authorList>
            <person name="Tuskan G.A."/>
            <person name="Difazio S."/>
            <person name="Jansson S."/>
            <person name="Bohlmann J."/>
            <person name="Grigoriev I."/>
            <person name="Hellsten U."/>
            <person name="Putnam N."/>
            <person name="Ralph S."/>
            <person name="Rombauts S."/>
            <person name="Salamov A."/>
            <person name="Schein J."/>
            <person name="Sterck L."/>
            <person name="Aerts A."/>
            <person name="Bhalerao R.R."/>
            <person name="Bhalerao R.P."/>
            <person name="Blaudez D."/>
            <person name="Boerjan W."/>
            <person name="Brun A."/>
            <person name="Brunner A."/>
            <person name="Busov V."/>
            <person name="Campbell M."/>
            <person name="Carlson J."/>
            <person name="Chalot M."/>
            <person name="Chapman J."/>
            <person name="Chen G.L."/>
            <person name="Cooper D."/>
            <person name="Coutinho P.M."/>
            <person name="Couturier J."/>
            <person name="Covert S."/>
            <person name="Cronk Q."/>
            <person name="Cunningham R."/>
            <person name="Davis J."/>
            <person name="Degroeve S."/>
            <person name="Dejardin A."/>
            <person name="Depamphilis C."/>
            <person name="Detter J."/>
            <person name="Dirks B."/>
            <person name="Dubchak I."/>
            <person name="Duplessis S."/>
            <person name="Ehlting J."/>
            <person name="Ellis B."/>
            <person name="Gendler K."/>
            <person name="Goodstein D."/>
            <person name="Gribskov M."/>
            <person name="Grimwood J."/>
            <person name="Groover A."/>
            <person name="Gunter L."/>
            <person name="Hamberger B."/>
            <person name="Heinze B."/>
            <person name="Helariutta Y."/>
            <person name="Henrissat B."/>
            <person name="Holligan D."/>
            <person name="Holt R."/>
            <person name="Huang W."/>
            <person name="Islam-Faridi N."/>
            <person name="Jones S."/>
            <person name="Jones-Rhoades M."/>
            <person name="Jorgensen R."/>
            <person name="Joshi C."/>
            <person name="Kangasjarvi J."/>
            <person name="Karlsson J."/>
            <person name="Kelleher C."/>
            <person name="Kirkpatrick R."/>
            <person name="Kirst M."/>
            <person name="Kohler A."/>
            <person name="Kalluri U."/>
            <person name="Larimer F."/>
            <person name="Leebens-Mack J."/>
            <person name="Leple J.C."/>
            <person name="Locascio P."/>
            <person name="Lou Y."/>
            <person name="Lucas S."/>
            <person name="Martin F."/>
            <person name="Montanini B."/>
            <person name="Napoli C."/>
            <person name="Nelson D.R."/>
            <person name="Nelson C."/>
            <person name="Nieminen K."/>
            <person name="Nilsson O."/>
            <person name="Pereda V."/>
            <person name="Peter G."/>
            <person name="Philippe R."/>
            <person name="Pilate G."/>
            <person name="Poliakov A."/>
            <person name="Razumovskaya J."/>
            <person name="Richardson P."/>
            <person name="Rinaldi C."/>
            <person name="Ritland K."/>
            <person name="Rouze P."/>
            <person name="Ryaboy D."/>
            <person name="Schmutz J."/>
            <person name="Schrader J."/>
            <person name="Segerman B."/>
            <person name="Shin H."/>
            <person name="Siddiqui A."/>
            <person name="Sterky F."/>
            <person name="Terry A."/>
            <person name="Tsai C.J."/>
            <person name="Uberbacher E."/>
            <person name="Unneberg P."/>
            <person name="Vahala J."/>
            <person name="Wall K."/>
            <person name="Wessler S."/>
            <person name="Yang G."/>
            <person name="Yin T."/>
            <person name="Douglas C."/>
            <person name="Marra M."/>
            <person name="Sandberg G."/>
            <person name="Van de Peer Y."/>
            <person name="Rokhsar D."/>
        </authorList>
    </citation>
    <scope>NUCLEOTIDE SEQUENCE [LARGE SCALE GENOMIC DNA]</scope>
    <source>
        <strain evidence="2">cv. Nisqually</strain>
    </source>
</reference>
<accession>A0ACC0S494</accession>
<protein>
    <submittedName>
        <fullName evidence="1">Uncharacterized protein</fullName>
    </submittedName>
</protein>
<evidence type="ECO:0000313" key="1">
    <source>
        <dbReference type="EMBL" id="KAI9384203.1"/>
    </source>
</evidence>
<proteinExistence type="predicted"/>
<dbReference type="EMBL" id="CM009301">
    <property type="protein sequence ID" value="KAI9384203.1"/>
    <property type="molecule type" value="Genomic_DNA"/>
</dbReference>
<evidence type="ECO:0000313" key="2">
    <source>
        <dbReference type="Proteomes" id="UP000006729"/>
    </source>
</evidence>
<keyword evidence="2" id="KW-1185">Reference proteome</keyword>
<name>A0ACC0S494_POPTR</name>
<organism evidence="1 2">
    <name type="scientific">Populus trichocarpa</name>
    <name type="common">Western balsam poplar</name>
    <name type="synonym">Populus balsamifera subsp. trichocarpa</name>
    <dbReference type="NCBI Taxonomy" id="3694"/>
    <lineage>
        <taxon>Eukaryota</taxon>
        <taxon>Viridiplantae</taxon>
        <taxon>Streptophyta</taxon>
        <taxon>Embryophyta</taxon>
        <taxon>Tracheophyta</taxon>
        <taxon>Spermatophyta</taxon>
        <taxon>Magnoliopsida</taxon>
        <taxon>eudicotyledons</taxon>
        <taxon>Gunneridae</taxon>
        <taxon>Pentapetalae</taxon>
        <taxon>rosids</taxon>
        <taxon>fabids</taxon>
        <taxon>Malpighiales</taxon>
        <taxon>Salicaceae</taxon>
        <taxon>Saliceae</taxon>
        <taxon>Populus</taxon>
    </lineage>
</organism>
<comment type="caution">
    <text evidence="1">The sequence shown here is derived from an EMBL/GenBank/DDBJ whole genome shotgun (WGS) entry which is preliminary data.</text>
</comment>